<dbReference type="Gene3D" id="2.50.20.10">
    <property type="entry name" value="Lipoprotein localisation LolA/LolB/LppX"/>
    <property type="match status" value="1"/>
</dbReference>
<proteinExistence type="predicted"/>
<dbReference type="CDD" id="cd16329">
    <property type="entry name" value="LolA_like"/>
    <property type="match status" value="1"/>
</dbReference>
<evidence type="ECO:0000313" key="2">
    <source>
        <dbReference type="EMBL" id="BAW24130.1"/>
    </source>
</evidence>
<accession>A0A1L7NF89</accession>
<dbReference type="AlphaFoldDB" id="A0A1L7NF89"/>
<dbReference type="Proteomes" id="UP000218731">
    <property type="component" value="Chromosome 1"/>
</dbReference>
<feature type="signal peptide" evidence="1">
    <location>
        <begin position="1"/>
        <end position="24"/>
    </location>
</feature>
<sequence>MNLYKKAQPFVLSIACLFALPVYAAVSEDKAASLDRDLTPTGAERAGNASGTIPAWDGGLRQPLPSGDVRLPAKLFENEKPTLTIDSKNVEKYADKLADGTRYMLQNYPGYALNIYPSHRTFAAPNYIYERTRRNATQTTLVNESISFDAFSGGIPFPIPQNGAEAILNHQWNWRGADFALKGDIWFVSSSGKASMNGGNIQEFSFPWAYPDGREDKWNKKLWAAVLVTTTAPAHSAGEKLLIHGPADMVHEKTDAWTYLTGQRRLRKTPNVQYDVPNNFTSGIINFDDANGFNGAIDRYDWKLVGKQELYVPYNNNNLAYADLKDLIQPSFVNPNYTRWELHRVWVVEATLKSGARHVVPKRRFYLDEDSWQVLVTDQWDAKGQIWKTFNLTVFNYPEVPVLYNAGMHVYNLQAKDYALVTVINDSGSLSFKPLPAEMFTPQSLERSGVR</sequence>
<evidence type="ECO:0000256" key="1">
    <source>
        <dbReference type="SAM" id="SignalP"/>
    </source>
</evidence>
<name>A0A1L7NF89_PSEPU</name>
<reference evidence="2 3" key="1">
    <citation type="submission" date="2015-11" db="EMBL/GenBank/DDBJ databases">
        <title>Complete genome sequencing of a biphenyl-degrading bacterium, Pseudomonas putida KF715 (=NBRC110667).</title>
        <authorList>
            <person name="Suenaga H."/>
            <person name="Fujihara N."/>
            <person name="Watanabe T."/>
            <person name="Hirose J."/>
            <person name="Kimura N."/>
            <person name="Yamazoe A."/>
            <person name="Hosoyama A."/>
            <person name="Shimodaira J."/>
            <person name="Furukawa K."/>
        </authorList>
    </citation>
    <scope>NUCLEOTIDE SEQUENCE [LARGE SCALE GENOMIC DNA]</scope>
    <source>
        <strain evidence="2 3">KF715</strain>
    </source>
</reference>
<keyword evidence="1" id="KW-0732">Signal</keyword>
<dbReference type="EMBL" id="AP015029">
    <property type="protein sequence ID" value="BAW24130.1"/>
    <property type="molecule type" value="Genomic_DNA"/>
</dbReference>
<gene>
    <name evidence="2" type="ORF">KF715C_ch35570</name>
</gene>
<protein>
    <submittedName>
        <fullName evidence="2">Putative exported protein</fullName>
    </submittedName>
</protein>
<feature type="chain" id="PRO_5013312942" evidence="1">
    <location>
        <begin position="25"/>
        <end position="451"/>
    </location>
</feature>
<dbReference type="InterPro" id="IPR010752">
    <property type="entry name" value="DUF1329"/>
</dbReference>
<dbReference type="RefSeq" id="WP_096426415.1">
    <property type="nucleotide sequence ID" value="NZ_AP015029.1"/>
</dbReference>
<evidence type="ECO:0000313" key="3">
    <source>
        <dbReference type="Proteomes" id="UP000218731"/>
    </source>
</evidence>
<dbReference type="Pfam" id="PF07044">
    <property type="entry name" value="DUF1329"/>
    <property type="match status" value="1"/>
</dbReference>
<organism evidence="2 3">
    <name type="scientific">Pseudomonas putida</name>
    <name type="common">Arthrobacter siderocapsulatus</name>
    <dbReference type="NCBI Taxonomy" id="303"/>
    <lineage>
        <taxon>Bacteria</taxon>
        <taxon>Pseudomonadati</taxon>
        <taxon>Pseudomonadota</taxon>
        <taxon>Gammaproteobacteria</taxon>
        <taxon>Pseudomonadales</taxon>
        <taxon>Pseudomonadaceae</taxon>
        <taxon>Pseudomonas</taxon>
    </lineage>
</organism>